<reference evidence="2" key="1">
    <citation type="submission" date="2014-09" db="EMBL/GenBank/DDBJ databases">
        <authorList>
            <person name="Mudge J."/>
            <person name="Ramaraj T."/>
            <person name="Lindquist I.E."/>
            <person name="Bharti A.K."/>
            <person name="Sundararajan A."/>
            <person name="Cameron C.T."/>
            <person name="Woodward J.E."/>
            <person name="May G.D."/>
            <person name="Brubaker C."/>
            <person name="Broadhvest J."/>
            <person name="Wilkins T.A."/>
        </authorList>
    </citation>
    <scope>NUCLEOTIDE SEQUENCE</scope>
    <source>
        <strain evidence="2">cv. AKA8401</strain>
    </source>
</reference>
<dbReference type="Proteomes" id="UP000032142">
    <property type="component" value="Unassembled WGS sequence"/>
</dbReference>
<name>A0A0B0PZG7_GOSAR</name>
<protein>
    <submittedName>
        <fullName evidence="1">Uncharacterized protein</fullName>
    </submittedName>
</protein>
<organism evidence="1 2">
    <name type="scientific">Gossypium arboreum</name>
    <name type="common">Tree cotton</name>
    <name type="synonym">Gossypium nanking</name>
    <dbReference type="NCBI Taxonomy" id="29729"/>
    <lineage>
        <taxon>Eukaryota</taxon>
        <taxon>Viridiplantae</taxon>
        <taxon>Streptophyta</taxon>
        <taxon>Embryophyta</taxon>
        <taxon>Tracheophyta</taxon>
        <taxon>Spermatophyta</taxon>
        <taxon>Magnoliopsida</taxon>
        <taxon>eudicotyledons</taxon>
        <taxon>Gunneridae</taxon>
        <taxon>Pentapetalae</taxon>
        <taxon>rosids</taxon>
        <taxon>malvids</taxon>
        <taxon>Malvales</taxon>
        <taxon>Malvaceae</taxon>
        <taxon>Malvoideae</taxon>
        <taxon>Gossypium</taxon>
    </lineage>
</organism>
<dbReference type="EMBL" id="KN457129">
    <property type="protein sequence ID" value="KHG30470.1"/>
    <property type="molecule type" value="Genomic_DNA"/>
</dbReference>
<sequence>MGVWSGYMTQVSELHGVRHGLGYGHVIPF</sequence>
<evidence type="ECO:0000313" key="1">
    <source>
        <dbReference type="EMBL" id="KHG30470.1"/>
    </source>
</evidence>
<evidence type="ECO:0000313" key="2">
    <source>
        <dbReference type="Proteomes" id="UP000032142"/>
    </source>
</evidence>
<accession>A0A0B0PZG7</accession>
<dbReference type="AlphaFoldDB" id="A0A0B0PZG7"/>
<proteinExistence type="predicted"/>
<keyword evidence="2" id="KW-1185">Reference proteome</keyword>
<gene>
    <name evidence="1" type="ORF">F383_16093</name>
</gene>